<proteinExistence type="predicted"/>
<name>A0ABT7Y7I0_9VIBR</name>
<dbReference type="PANTHER" id="PTHR30329">
    <property type="entry name" value="STATOR ELEMENT OF FLAGELLAR MOTOR COMPLEX"/>
    <property type="match status" value="1"/>
</dbReference>
<dbReference type="InterPro" id="IPR036737">
    <property type="entry name" value="OmpA-like_sf"/>
</dbReference>
<dbReference type="Proteomes" id="UP001169719">
    <property type="component" value="Unassembled WGS sequence"/>
</dbReference>
<dbReference type="InterPro" id="IPR006664">
    <property type="entry name" value="OMP_bac"/>
</dbReference>
<dbReference type="RefSeq" id="WP_289964127.1">
    <property type="nucleotide sequence ID" value="NZ_JAUEOZ010000003.1"/>
</dbReference>
<keyword evidence="7" id="KW-1185">Reference proteome</keyword>
<evidence type="ECO:0000256" key="4">
    <source>
        <dbReference type="PROSITE-ProRule" id="PRU00473"/>
    </source>
</evidence>
<comment type="subcellular location">
    <subcellularLocation>
        <location evidence="1">Cell outer membrane</location>
    </subcellularLocation>
</comment>
<sequence>MSWKSYIKTIGLVATVVGVVGCAQPKEDEVIYSNVIYSPDTRIDGYFDDQYTIFKSIYSDFIVERVSDREIKIVIPSQYGYAVDKSTLNRNMRNHLAAMSKTLRDYRDTAIVIHGHTDHDGNMRHNLKLAQARADSVKVELLKNHIDSNRIKTVAESFEMPRCPNTTAVGKECNRRVEIIVKAQPFNMRNM</sequence>
<evidence type="ECO:0000313" key="6">
    <source>
        <dbReference type="EMBL" id="MDN2483946.1"/>
    </source>
</evidence>
<evidence type="ECO:0000256" key="2">
    <source>
        <dbReference type="ARBA" id="ARBA00023136"/>
    </source>
</evidence>
<dbReference type="PROSITE" id="PS51257">
    <property type="entry name" value="PROKAR_LIPOPROTEIN"/>
    <property type="match status" value="1"/>
</dbReference>
<keyword evidence="2 4" id="KW-0472">Membrane</keyword>
<dbReference type="CDD" id="cd07185">
    <property type="entry name" value="OmpA_C-like"/>
    <property type="match status" value="1"/>
</dbReference>
<dbReference type="EMBL" id="JAUEOZ010000003">
    <property type="protein sequence ID" value="MDN2483946.1"/>
    <property type="molecule type" value="Genomic_DNA"/>
</dbReference>
<organism evidence="6 7">
    <name type="scientific">Vibrio agarivorans</name>
    <dbReference type="NCBI Taxonomy" id="153622"/>
    <lineage>
        <taxon>Bacteria</taxon>
        <taxon>Pseudomonadati</taxon>
        <taxon>Pseudomonadota</taxon>
        <taxon>Gammaproteobacteria</taxon>
        <taxon>Vibrionales</taxon>
        <taxon>Vibrionaceae</taxon>
        <taxon>Vibrio</taxon>
    </lineage>
</organism>
<accession>A0ABT7Y7I0</accession>
<dbReference type="InterPro" id="IPR006665">
    <property type="entry name" value="OmpA-like"/>
</dbReference>
<dbReference type="PRINTS" id="PR01021">
    <property type="entry name" value="OMPADOMAIN"/>
</dbReference>
<dbReference type="InterPro" id="IPR050330">
    <property type="entry name" value="Bact_OuterMem_StrucFunc"/>
</dbReference>
<dbReference type="Gene3D" id="3.30.1330.60">
    <property type="entry name" value="OmpA-like domain"/>
    <property type="match status" value="1"/>
</dbReference>
<reference evidence="6" key="1">
    <citation type="submission" date="2024-05" db="EMBL/GenBank/DDBJ databases">
        <title>Genome Sequences of Four Agar- Degrading Marine Bacteria.</title>
        <authorList>
            <person name="Phillips E.K."/>
            <person name="Shaffer J.C."/>
            <person name="Henson M.W."/>
            <person name="Temperton B."/>
            <person name="Thrash C.J."/>
            <person name="Martin M.O."/>
        </authorList>
    </citation>
    <scope>NUCLEOTIDE SEQUENCE</scope>
    <source>
        <strain evidence="6">EKP203</strain>
    </source>
</reference>
<feature type="domain" description="OmpA-like" evidence="5">
    <location>
        <begin position="68"/>
        <end position="185"/>
    </location>
</feature>
<dbReference type="PANTHER" id="PTHR30329:SF21">
    <property type="entry name" value="LIPOPROTEIN YIAD-RELATED"/>
    <property type="match status" value="1"/>
</dbReference>
<protein>
    <submittedName>
        <fullName evidence="6">OmpA family protein</fullName>
    </submittedName>
</protein>
<dbReference type="PROSITE" id="PS51123">
    <property type="entry name" value="OMPA_2"/>
    <property type="match status" value="1"/>
</dbReference>
<evidence type="ECO:0000259" key="5">
    <source>
        <dbReference type="PROSITE" id="PS51123"/>
    </source>
</evidence>
<gene>
    <name evidence="6" type="ORF">QWJ08_21560</name>
</gene>
<comment type="caution">
    <text evidence="6">The sequence shown here is derived from an EMBL/GenBank/DDBJ whole genome shotgun (WGS) entry which is preliminary data.</text>
</comment>
<evidence type="ECO:0000313" key="7">
    <source>
        <dbReference type="Proteomes" id="UP001169719"/>
    </source>
</evidence>
<evidence type="ECO:0000256" key="1">
    <source>
        <dbReference type="ARBA" id="ARBA00004442"/>
    </source>
</evidence>
<dbReference type="Pfam" id="PF00691">
    <property type="entry name" value="OmpA"/>
    <property type="match status" value="1"/>
</dbReference>
<evidence type="ECO:0000256" key="3">
    <source>
        <dbReference type="ARBA" id="ARBA00023237"/>
    </source>
</evidence>
<keyword evidence="3" id="KW-0998">Cell outer membrane</keyword>
<dbReference type="SUPFAM" id="SSF103088">
    <property type="entry name" value="OmpA-like"/>
    <property type="match status" value="1"/>
</dbReference>